<dbReference type="Pfam" id="PF04434">
    <property type="entry name" value="SWIM"/>
    <property type="match status" value="1"/>
</dbReference>
<dbReference type="OrthoDB" id="1022893at2759"/>
<protein>
    <recommendedName>
        <fullName evidence="6">SWIM-type domain-containing protein</fullName>
    </recommendedName>
</protein>
<sequence length="399" mass="43925">MKPDNTIGGIDDVMLFWQGVEGERYIMASQSVLEEIFTAEEIVVFERSHMERAKKVAAAGQGFETERTVAPMSLNTEGDSVAWTSSFTAAVGHLNLVTPSKEVSQEQVIGFETPNSNPQCSQQKTIDKGKGKVVDSDLGDMPSLQLTMGRSSVSAPNEHQEDTEPSDDDSSDSSLFGGDGFKHENEVYVGMIFRIECNGRSCPWRVYAVKMGGSEWYQVRRVRLDHSCTIDERGDFQRLATSSVIEDMMRSTYNGMGAGLRPARGSTGASDNSLQTYLEKIVLGNQGTIVGLETIYDEAKTCSCCEFQKLAIPCSHGVAAALRAKVKVDSLLADEYTNRYLKMAYSQSIYPTADVPTGLRTTIADLKLLPPSIRRPPGRPRKTRITSRGEIRITTTLSW</sequence>
<evidence type="ECO:0000313" key="7">
    <source>
        <dbReference type="EMBL" id="VVA91703.1"/>
    </source>
</evidence>
<feature type="domain" description="SWIM-type" evidence="6">
    <location>
        <begin position="288"/>
        <end position="325"/>
    </location>
</feature>
<dbReference type="EMBL" id="CABITT030000001">
    <property type="protein sequence ID" value="VVA91703.1"/>
    <property type="molecule type" value="Genomic_DNA"/>
</dbReference>
<dbReference type="AlphaFoldDB" id="A0A565AS37"/>
<feature type="compositionally biased region" description="Acidic residues" evidence="5">
    <location>
        <begin position="161"/>
        <end position="171"/>
    </location>
</feature>
<evidence type="ECO:0000259" key="6">
    <source>
        <dbReference type="PROSITE" id="PS50966"/>
    </source>
</evidence>
<reference evidence="7" key="1">
    <citation type="submission" date="2019-07" db="EMBL/GenBank/DDBJ databases">
        <authorList>
            <person name="Dittberner H."/>
        </authorList>
    </citation>
    <scope>NUCLEOTIDE SEQUENCE [LARGE SCALE GENOMIC DNA]</scope>
</reference>
<organism evidence="7 8">
    <name type="scientific">Arabis nemorensis</name>
    <dbReference type="NCBI Taxonomy" id="586526"/>
    <lineage>
        <taxon>Eukaryota</taxon>
        <taxon>Viridiplantae</taxon>
        <taxon>Streptophyta</taxon>
        <taxon>Embryophyta</taxon>
        <taxon>Tracheophyta</taxon>
        <taxon>Spermatophyta</taxon>
        <taxon>Magnoliopsida</taxon>
        <taxon>eudicotyledons</taxon>
        <taxon>Gunneridae</taxon>
        <taxon>Pentapetalae</taxon>
        <taxon>rosids</taxon>
        <taxon>malvids</taxon>
        <taxon>Brassicales</taxon>
        <taxon>Brassicaceae</taxon>
        <taxon>Arabideae</taxon>
        <taxon>Arabis</taxon>
    </lineage>
</organism>
<dbReference type="PROSITE" id="PS50966">
    <property type="entry name" value="ZF_SWIM"/>
    <property type="match status" value="1"/>
</dbReference>
<gene>
    <name evidence="7" type="ORF">ANE_LOCUS2148</name>
</gene>
<evidence type="ECO:0000256" key="3">
    <source>
        <dbReference type="ARBA" id="ARBA00022833"/>
    </source>
</evidence>
<feature type="region of interest" description="Disordered" evidence="5">
    <location>
        <begin position="111"/>
        <end position="177"/>
    </location>
</feature>
<accession>A0A565AS37</accession>
<dbReference type="SMART" id="SM00575">
    <property type="entry name" value="ZnF_PMZ"/>
    <property type="match status" value="1"/>
</dbReference>
<dbReference type="InterPro" id="IPR006564">
    <property type="entry name" value="Znf_PMZ"/>
</dbReference>
<keyword evidence="3" id="KW-0862">Zinc</keyword>
<keyword evidence="2 4" id="KW-0863">Zinc-finger</keyword>
<feature type="compositionally biased region" description="Polar residues" evidence="5">
    <location>
        <begin position="111"/>
        <end position="124"/>
    </location>
</feature>
<feature type="compositionally biased region" description="Polar residues" evidence="5">
    <location>
        <begin position="144"/>
        <end position="157"/>
    </location>
</feature>
<keyword evidence="1" id="KW-0479">Metal-binding</keyword>
<proteinExistence type="predicted"/>
<dbReference type="InterPro" id="IPR007527">
    <property type="entry name" value="Znf_SWIM"/>
</dbReference>
<dbReference type="GO" id="GO:0008270">
    <property type="term" value="F:zinc ion binding"/>
    <property type="evidence" value="ECO:0007669"/>
    <property type="project" value="UniProtKB-KW"/>
</dbReference>
<evidence type="ECO:0000256" key="4">
    <source>
        <dbReference type="PROSITE-ProRule" id="PRU00325"/>
    </source>
</evidence>
<dbReference type="Proteomes" id="UP000489600">
    <property type="component" value="Unassembled WGS sequence"/>
</dbReference>
<comment type="caution">
    <text evidence="7">The sequence shown here is derived from an EMBL/GenBank/DDBJ whole genome shotgun (WGS) entry which is preliminary data.</text>
</comment>
<feature type="compositionally biased region" description="Basic and acidic residues" evidence="5">
    <location>
        <begin position="125"/>
        <end position="135"/>
    </location>
</feature>
<evidence type="ECO:0000256" key="1">
    <source>
        <dbReference type="ARBA" id="ARBA00022723"/>
    </source>
</evidence>
<evidence type="ECO:0000256" key="5">
    <source>
        <dbReference type="SAM" id="MobiDB-lite"/>
    </source>
</evidence>
<evidence type="ECO:0000256" key="2">
    <source>
        <dbReference type="ARBA" id="ARBA00022771"/>
    </source>
</evidence>
<keyword evidence="8" id="KW-1185">Reference proteome</keyword>
<name>A0A565AS37_9BRAS</name>
<evidence type="ECO:0000313" key="8">
    <source>
        <dbReference type="Proteomes" id="UP000489600"/>
    </source>
</evidence>